<dbReference type="PANTHER" id="PTHR23022">
    <property type="entry name" value="TRANSPOSABLE ELEMENT-RELATED"/>
    <property type="match status" value="1"/>
</dbReference>
<dbReference type="GO" id="GO:0015074">
    <property type="term" value="P:DNA integration"/>
    <property type="evidence" value="ECO:0007669"/>
    <property type="project" value="InterPro"/>
</dbReference>
<proteinExistence type="predicted"/>
<dbReference type="InterPro" id="IPR052338">
    <property type="entry name" value="Transposase_5"/>
</dbReference>
<dbReference type="AlphaFoldDB" id="A0A8K0GH84"/>
<keyword evidence="3" id="KW-1185">Reference proteome</keyword>
<accession>A0A8K0GH84</accession>
<dbReference type="Proteomes" id="UP000801492">
    <property type="component" value="Unassembled WGS sequence"/>
</dbReference>
<dbReference type="InterPro" id="IPR002492">
    <property type="entry name" value="Transposase_Tc1-like"/>
</dbReference>
<dbReference type="OrthoDB" id="25402at2759"/>
<dbReference type="EMBL" id="VTPC01003013">
    <property type="protein sequence ID" value="KAF2899161.1"/>
    <property type="molecule type" value="Genomic_DNA"/>
</dbReference>
<dbReference type="InterPro" id="IPR036397">
    <property type="entry name" value="RNaseH_sf"/>
</dbReference>
<dbReference type="GO" id="GO:0006313">
    <property type="term" value="P:DNA transposition"/>
    <property type="evidence" value="ECO:0007669"/>
    <property type="project" value="InterPro"/>
</dbReference>
<evidence type="ECO:0000313" key="2">
    <source>
        <dbReference type="EMBL" id="KAF2899161.1"/>
    </source>
</evidence>
<dbReference type="Pfam" id="PF01498">
    <property type="entry name" value="HTH_Tnp_Tc3_2"/>
    <property type="match status" value="1"/>
</dbReference>
<name>A0A8K0GH84_IGNLU</name>
<protein>
    <recommendedName>
        <fullName evidence="1">Transposase Tc1-like domain-containing protein</fullName>
    </recommendedName>
</protein>
<comment type="caution">
    <text evidence="2">The sequence shown here is derived from an EMBL/GenBank/DDBJ whole genome shotgun (WGS) entry which is preliminary data.</text>
</comment>
<gene>
    <name evidence="2" type="ORF">ILUMI_07012</name>
</gene>
<evidence type="ECO:0000313" key="3">
    <source>
        <dbReference type="Proteomes" id="UP000801492"/>
    </source>
</evidence>
<feature type="domain" description="Transposase Tc1-like" evidence="1">
    <location>
        <begin position="52"/>
        <end position="121"/>
    </location>
</feature>
<organism evidence="2 3">
    <name type="scientific">Ignelater luminosus</name>
    <name type="common">Cucubano</name>
    <name type="synonym">Pyrophorus luminosus</name>
    <dbReference type="NCBI Taxonomy" id="2038154"/>
    <lineage>
        <taxon>Eukaryota</taxon>
        <taxon>Metazoa</taxon>
        <taxon>Ecdysozoa</taxon>
        <taxon>Arthropoda</taxon>
        <taxon>Hexapoda</taxon>
        <taxon>Insecta</taxon>
        <taxon>Pterygota</taxon>
        <taxon>Neoptera</taxon>
        <taxon>Endopterygota</taxon>
        <taxon>Coleoptera</taxon>
        <taxon>Polyphaga</taxon>
        <taxon>Elateriformia</taxon>
        <taxon>Elateroidea</taxon>
        <taxon>Elateridae</taxon>
        <taxon>Agrypninae</taxon>
        <taxon>Pyrophorini</taxon>
        <taxon>Ignelater</taxon>
    </lineage>
</organism>
<dbReference type="Gene3D" id="3.30.420.10">
    <property type="entry name" value="Ribonuclease H-like superfamily/Ribonuclease H"/>
    <property type="match status" value="2"/>
</dbReference>
<evidence type="ECO:0000259" key="1">
    <source>
        <dbReference type="Pfam" id="PF01498"/>
    </source>
</evidence>
<dbReference type="PANTHER" id="PTHR23022:SF135">
    <property type="entry name" value="SI:DKEY-77F5.3"/>
    <property type="match status" value="1"/>
</dbReference>
<dbReference type="GO" id="GO:0003677">
    <property type="term" value="F:DNA binding"/>
    <property type="evidence" value="ECO:0007669"/>
    <property type="project" value="InterPro"/>
</dbReference>
<reference evidence="2" key="1">
    <citation type="submission" date="2019-08" db="EMBL/GenBank/DDBJ databases">
        <title>The genome of the North American firefly Photinus pyralis.</title>
        <authorList>
            <consortium name="Photinus pyralis genome working group"/>
            <person name="Fallon T.R."/>
            <person name="Sander Lower S.E."/>
            <person name="Weng J.-K."/>
        </authorList>
    </citation>
    <scope>NUCLEOTIDE SEQUENCE</scope>
    <source>
        <strain evidence="2">TRF0915ILg1</strain>
        <tissue evidence="2">Whole body</tissue>
    </source>
</reference>
<sequence length="243" mass="28672">MAKRRQLTVEQRSAICTLRVEGYTRHRETNSNQDRKRSGRPKSTTIAEDNFIIVTSKRNRRLTAPAITAALNESRQTPVSTSTVKGRLLSAELRGCVAVKKPKLTARHKQNRLKWAKHHINWSIKKWNKVFWTDESKFEIYGSNRRVFVRRQKQERTIEVCMVPMVWGCFGNKRPDNDPKHSSKLRKTYLLEKKRDRTIEITDWPSQSPDFPPIELVWDELDRRVKSRSPTSAKQLWQYLEEE</sequence>